<keyword evidence="1" id="KW-1133">Transmembrane helix</keyword>
<feature type="transmembrane region" description="Helical" evidence="1">
    <location>
        <begin position="309"/>
        <end position="327"/>
    </location>
</feature>
<name>A0A1G1VTZ9_9BACT</name>
<dbReference type="EMBL" id="MHCJ01000003">
    <property type="protein sequence ID" value="OGY18903.1"/>
    <property type="molecule type" value="Genomic_DNA"/>
</dbReference>
<evidence type="ECO:0000313" key="2">
    <source>
        <dbReference type="EMBL" id="OGY18903.1"/>
    </source>
</evidence>
<gene>
    <name evidence="2" type="ORF">A2786_05435</name>
</gene>
<feature type="transmembrane region" description="Helical" evidence="1">
    <location>
        <begin position="159"/>
        <end position="176"/>
    </location>
</feature>
<comment type="caution">
    <text evidence="2">The sequence shown here is derived from an EMBL/GenBank/DDBJ whole genome shotgun (WGS) entry which is preliminary data.</text>
</comment>
<proteinExistence type="predicted"/>
<feature type="transmembrane region" description="Helical" evidence="1">
    <location>
        <begin position="252"/>
        <end position="270"/>
    </location>
</feature>
<feature type="transmembrane region" description="Helical" evidence="1">
    <location>
        <begin position="128"/>
        <end position="153"/>
    </location>
</feature>
<feature type="transmembrane region" description="Helical" evidence="1">
    <location>
        <begin position="12"/>
        <end position="30"/>
    </location>
</feature>
<dbReference type="Proteomes" id="UP000179233">
    <property type="component" value="Unassembled WGS sequence"/>
</dbReference>
<evidence type="ECO:0000313" key="3">
    <source>
        <dbReference type="Proteomes" id="UP000179233"/>
    </source>
</evidence>
<keyword evidence="1" id="KW-0812">Transmembrane</keyword>
<evidence type="ECO:0008006" key="4">
    <source>
        <dbReference type="Google" id="ProtNLM"/>
    </source>
</evidence>
<sequence>MRLILRGFRQKQDLLIVLFLFVLSLIVYLSNGRRIESSDAVPASILPFLIVRQKTIYFDGFVEESRLFYHGKDPYSFFLHSLRGHSVSAFPIVLPVVLTPLYFFYNLSLEVRGIPFTFHDIRYLQSHLFFLKLSSSLITAFSGILLYVCLLRIWRNKRVALLTTGIYLFGSNAWVINSQELWQHGLENLLFYSLIFLSLRYFIEDPSHRLLPYTLMGGLLALFILNRPGIFALSFPFFFTSLLLLSRGYVRSFVGFLMGFLLSGFPFFVYNHYFFGNFLLGSYAFTLDSIATPKLTALAGMFFSPSKGFFIYSPVFLFSIIGIYLSFRSRKSLGRYFFLSFLPMSILYILIVATLKHWTGSMSYGPRYFNDILPLLSVYLSFFVHRLLFQKFPYRRFVAILFSLTVVFSVFVQFLGAFHFSYQWDKYFDQPGVSQEDLVWDWKNSQILFMFRNHD</sequence>
<evidence type="ECO:0000256" key="1">
    <source>
        <dbReference type="SAM" id="Phobius"/>
    </source>
</evidence>
<reference evidence="2 3" key="1">
    <citation type="journal article" date="2016" name="Nat. Commun.">
        <title>Thousands of microbial genomes shed light on interconnected biogeochemical processes in an aquifer system.</title>
        <authorList>
            <person name="Anantharaman K."/>
            <person name="Brown C.T."/>
            <person name="Hug L.A."/>
            <person name="Sharon I."/>
            <person name="Castelle C.J."/>
            <person name="Probst A.J."/>
            <person name="Thomas B.C."/>
            <person name="Singh A."/>
            <person name="Wilkins M.J."/>
            <person name="Karaoz U."/>
            <person name="Brodie E.L."/>
            <person name="Williams K.H."/>
            <person name="Hubbard S.S."/>
            <person name="Banfield J.F."/>
        </authorList>
    </citation>
    <scope>NUCLEOTIDE SEQUENCE [LARGE SCALE GENOMIC DNA]</scope>
</reference>
<feature type="transmembrane region" description="Helical" evidence="1">
    <location>
        <begin position="215"/>
        <end position="245"/>
    </location>
</feature>
<feature type="transmembrane region" description="Helical" evidence="1">
    <location>
        <begin position="336"/>
        <end position="355"/>
    </location>
</feature>
<protein>
    <recommendedName>
        <fullName evidence="4">Glycosyltransferase RgtA/B/C/D-like domain-containing protein</fullName>
    </recommendedName>
</protein>
<feature type="transmembrane region" description="Helical" evidence="1">
    <location>
        <begin position="188"/>
        <end position="203"/>
    </location>
</feature>
<feature type="transmembrane region" description="Helical" evidence="1">
    <location>
        <begin position="367"/>
        <end position="385"/>
    </location>
</feature>
<accession>A0A1G1VTZ9</accession>
<feature type="transmembrane region" description="Helical" evidence="1">
    <location>
        <begin position="87"/>
        <end position="107"/>
    </location>
</feature>
<dbReference type="AlphaFoldDB" id="A0A1G1VTZ9"/>
<keyword evidence="1" id="KW-0472">Membrane</keyword>
<organism evidence="2 3">
    <name type="scientific">Candidatus Chisholmbacteria bacterium RIFCSPHIGHO2_01_FULL_52_32</name>
    <dbReference type="NCBI Taxonomy" id="1797591"/>
    <lineage>
        <taxon>Bacteria</taxon>
        <taxon>Candidatus Chisholmiibacteriota</taxon>
    </lineage>
</organism>
<feature type="transmembrane region" description="Helical" evidence="1">
    <location>
        <begin position="397"/>
        <end position="420"/>
    </location>
</feature>